<organism evidence="2 3">
    <name type="scientific">Caproiciproducens galactitolivorans</name>
    <dbReference type="NCBI Taxonomy" id="642589"/>
    <lineage>
        <taxon>Bacteria</taxon>
        <taxon>Bacillati</taxon>
        <taxon>Bacillota</taxon>
        <taxon>Clostridia</taxon>
        <taxon>Eubacteriales</taxon>
        <taxon>Acutalibacteraceae</taxon>
        <taxon>Caproiciproducens</taxon>
    </lineage>
</organism>
<dbReference type="RefSeq" id="WP_135661134.1">
    <property type="nucleotide sequence ID" value="NZ_JAJUFJ010000021.1"/>
</dbReference>
<evidence type="ECO:0000256" key="1">
    <source>
        <dbReference type="SAM" id="MobiDB-lite"/>
    </source>
</evidence>
<proteinExistence type="predicted"/>
<dbReference type="OrthoDB" id="1751165at2"/>
<name>A0A4Z0XVG8_9FIRM</name>
<keyword evidence="3" id="KW-1185">Reference proteome</keyword>
<reference evidence="2 3" key="1">
    <citation type="submission" date="2019-04" db="EMBL/GenBank/DDBJ databases">
        <authorList>
            <person name="Poehlein A."/>
            <person name="Bengelsdorf F.R."/>
            <person name="Duerre P."/>
            <person name="Daniel R."/>
        </authorList>
    </citation>
    <scope>NUCLEOTIDE SEQUENCE [LARGE SCALE GENOMIC DNA]</scope>
    <source>
        <strain evidence="2 3">BS-1</strain>
    </source>
</reference>
<comment type="caution">
    <text evidence="2">The sequence shown here is derived from an EMBL/GenBank/DDBJ whole genome shotgun (WGS) entry which is preliminary data.</text>
</comment>
<protein>
    <recommendedName>
        <fullName evidence="4">Phage terminase, small subunit</fullName>
    </recommendedName>
</protein>
<dbReference type="EMBL" id="SRMQ01000018">
    <property type="protein sequence ID" value="TGJ75409.1"/>
    <property type="molecule type" value="Genomic_DNA"/>
</dbReference>
<dbReference type="Proteomes" id="UP000297714">
    <property type="component" value="Unassembled WGS sequence"/>
</dbReference>
<gene>
    <name evidence="2" type="ORF">CAGA_24330</name>
</gene>
<evidence type="ECO:0000313" key="3">
    <source>
        <dbReference type="Proteomes" id="UP000297714"/>
    </source>
</evidence>
<sequence length="195" mass="22692">MGRNAKPIELLEAEGRKHLTKEEIRTRKENEIQFGSHKLKCPEFVKNDLVAYKKWKEITALYKDFDFVSSGDSGLLARYCKSFSEYQDLLTSYQRIKEIHYDMAELDEALEGTYVDDENEERKLFSTKVKKQLRDMISVSALLSIESAINKKMDMLIKMEDRLFLNPLAKIKNVPKKEEKKPQSRWENFGGGISG</sequence>
<evidence type="ECO:0000313" key="2">
    <source>
        <dbReference type="EMBL" id="TGJ75409.1"/>
    </source>
</evidence>
<feature type="region of interest" description="Disordered" evidence="1">
    <location>
        <begin position="176"/>
        <end position="195"/>
    </location>
</feature>
<evidence type="ECO:0008006" key="4">
    <source>
        <dbReference type="Google" id="ProtNLM"/>
    </source>
</evidence>
<accession>A0A4Z0XVG8</accession>
<dbReference type="AlphaFoldDB" id="A0A4Z0XVG8"/>